<dbReference type="HOGENOM" id="CLU_2284493_0_0_1"/>
<dbReference type="PANTHER" id="PTHR22605:SF16">
    <property type="entry name" value="E3 UBIQUITIN-PROTEIN LIGASE RNF213"/>
    <property type="match status" value="1"/>
</dbReference>
<dbReference type="GO" id="GO:0004842">
    <property type="term" value="F:ubiquitin-protein transferase activity"/>
    <property type="evidence" value="ECO:0007669"/>
    <property type="project" value="InterPro"/>
</dbReference>
<dbReference type="PANTHER" id="PTHR22605">
    <property type="entry name" value="RZ-TYPE DOMAIN-CONTAINING PROTEIN"/>
    <property type="match status" value="1"/>
</dbReference>
<dbReference type="EMBL" id="DS478979">
    <property type="protein sequence ID" value="EDO25587.1"/>
    <property type="molecule type" value="Genomic_DNA"/>
</dbReference>
<keyword evidence="2" id="KW-1185">Reference proteome</keyword>
<dbReference type="InterPro" id="IPR031248">
    <property type="entry name" value="RNF213"/>
</dbReference>
<reference evidence="1 2" key="1">
    <citation type="journal article" date="2007" name="Science">
        <title>Sea anemone genome reveals ancestral eumetazoan gene repertoire and genomic organization.</title>
        <authorList>
            <person name="Putnam N.H."/>
            <person name="Srivastava M."/>
            <person name="Hellsten U."/>
            <person name="Dirks B."/>
            <person name="Chapman J."/>
            <person name="Salamov A."/>
            <person name="Terry A."/>
            <person name="Shapiro H."/>
            <person name="Lindquist E."/>
            <person name="Kapitonov V.V."/>
            <person name="Jurka J."/>
            <person name="Genikhovich G."/>
            <person name="Grigoriev I.V."/>
            <person name="Lucas S.M."/>
            <person name="Steele R.E."/>
            <person name="Finnerty J.R."/>
            <person name="Technau U."/>
            <person name="Martindale M.Q."/>
            <person name="Rokhsar D.S."/>
        </authorList>
    </citation>
    <scope>NUCLEOTIDE SEQUENCE [LARGE SCALE GENOMIC DNA]</scope>
    <source>
        <strain evidence="2">CH2 X CH6</strain>
    </source>
</reference>
<evidence type="ECO:0000313" key="2">
    <source>
        <dbReference type="Proteomes" id="UP000001593"/>
    </source>
</evidence>
<dbReference type="InParanoid" id="A8DW22"/>
<dbReference type="GO" id="GO:0016887">
    <property type="term" value="F:ATP hydrolysis activity"/>
    <property type="evidence" value="ECO:0007669"/>
    <property type="project" value="InterPro"/>
</dbReference>
<dbReference type="AlphaFoldDB" id="A8DW22"/>
<dbReference type="PhylomeDB" id="A8DW22"/>
<dbReference type="Proteomes" id="UP000001593">
    <property type="component" value="Unassembled WGS sequence"/>
</dbReference>
<accession>A8DW22</accession>
<name>A8DW22_NEMVE</name>
<protein>
    <submittedName>
        <fullName evidence="1">Uncharacterized protein</fullName>
    </submittedName>
</protein>
<dbReference type="KEGG" id="nve:5495847"/>
<sequence>MTWNSFCSDVPHVPLAKVREAHLVSYNPDRDLLPLVLGQCRYSFKVAQGAHVTYDWVGMERQVIDRFIRGRALIDFKEDRYIQMSTVSADSVLTSLRDKIPQ</sequence>
<evidence type="ECO:0000313" key="1">
    <source>
        <dbReference type="EMBL" id="EDO25587.1"/>
    </source>
</evidence>
<gene>
    <name evidence="1" type="ORF">NEMVEDRAFT_v1g225883</name>
</gene>
<feature type="non-terminal residue" evidence="1">
    <location>
        <position position="1"/>
    </location>
</feature>
<proteinExistence type="predicted"/>
<organism evidence="1 2">
    <name type="scientific">Nematostella vectensis</name>
    <name type="common">Starlet sea anemone</name>
    <dbReference type="NCBI Taxonomy" id="45351"/>
    <lineage>
        <taxon>Eukaryota</taxon>
        <taxon>Metazoa</taxon>
        <taxon>Cnidaria</taxon>
        <taxon>Anthozoa</taxon>
        <taxon>Hexacorallia</taxon>
        <taxon>Actiniaria</taxon>
        <taxon>Edwardsiidae</taxon>
        <taxon>Nematostella</taxon>
    </lineage>
</organism>